<proteinExistence type="predicted"/>
<evidence type="ECO:0000313" key="2">
    <source>
        <dbReference type="Proteomes" id="UP001162131"/>
    </source>
</evidence>
<protein>
    <submittedName>
        <fullName evidence="1">Uncharacterized protein</fullName>
    </submittedName>
</protein>
<gene>
    <name evidence="1" type="ORF">BSTOLATCC_MIC31854</name>
</gene>
<comment type="caution">
    <text evidence="1">The sequence shown here is derived from an EMBL/GenBank/DDBJ whole genome shotgun (WGS) entry which is preliminary data.</text>
</comment>
<dbReference type="Proteomes" id="UP001162131">
    <property type="component" value="Unassembled WGS sequence"/>
</dbReference>
<organism evidence="1 2">
    <name type="scientific">Blepharisma stoltei</name>
    <dbReference type="NCBI Taxonomy" id="1481888"/>
    <lineage>
        <taxon>Eukaryota</taxon>
        <taxon>Sar</taxon>
        <taxon>Alveolata</taxon>
        <taxon>Ciliophora</taxon>
        <taxon>Postciliodesmatophora</taxon>
        <taxon>Heterotrichea</taxon>
        <taxon>Heterotrichida</taxon>
        <taxon>Blepharismidae</taxon>
        <taxon>Blepharisma</taxon>
    </lineage>
</organism>
<dbReference type="AlphaFoldDB" id="A0AAU9JPB7"/>
<accession>A0AAU9JPB7</accession>
<keyword evidence="2" id="KW-1185">Reference proteome</keyword>
<name>A0AAU9JPB7_9CILI</name>
<reference evidence="1" key="1">
    <citation type="submission" date="2021-09" db="EMBL/GenBank/DDBJ databases">
        <authorList>
            <consortium name="AG Swart"/>
            <person name="Singh M."/>
            <person name="Singh A."/>
            <person name="Seah K."/>
            <person name="Emmerich C."/>
        </authorList>
    </citation>
    <scope>NUCLEOTIDE SEQUENCE</scope>
    <source>
        <strain evidence="1">ATCC30299</strain>
    </source>
</reference>
<sequence>MFLQGIMSPEILFETIQVEISEVYQEHISTYCQYLEKIIEQYGVEKMNYKNRDVEVLEYIIDRNEIILPTEIQLTNKYNYSTEKFGSYASSNSWASCFCYYWWIW</sequence>
<evidence type="ECO:0000313" key="1">
    <source>
        <dbReference type="EMBL" id="CAG9322738.1"/>
    </source>
</evidence>
<dbReference type="EMBL" id="CAJZBQ010000032">
    <property type="protein sequence ID" value="CAG9322738.1"/>
    <property type="molecule type" value="Genomic_DNA"/>
</dbReference>